<dbReference type="PANTHER" id="PTHR43791">
    <property type="entry name" value="PERMEASE-RELATED"/>
    <property type="match status" value="1"/>
</dbReference>
<dbReference type="GO" id="GO:0022857">
    <property type="term" value="F:transmembrane transporter activity"/>
    <property type="evidence" value="ECO:0007669"/>
    <property type="project" value="InterPro"/>
</dbReference>
<comment type="caution">
    <text evidence="8">The sequence shown here is derived from an EMBL/GenBank/DDBJ whole genome shotgun (WGS) entry which is preliminary data.</text>
</comment>
<feature type="transmembrane region" description="Helical" evidence="7">
    <location>
        <begin position="272"/>
        <end position="293"/>
    </location>
</feature>
<gene>
    <name evidence="8" type="ORF">BCR35DRAFT_351233</name>
</gene>
<proteinExistence type="predicted"/>
<dbReference type="Proteomes" id="UP000193467">
    <property type="component" value="Unassembled WGS sequence"/>
</dbReference>
<dbReference type="OrthoDB" id="6730379at2759"/>
<dbReference type="InterPro" id="IPR036259">
    <property type="entry name" value="MFS_trans_sf"/>
</dbReference>
<keyword evidence="4 7" id="KW-1133">Transmembrane helix</keyword>
<sequence>MDAKAESKAEDTQLEHASAEKGSFKADVDHSAVEHVYVSEEDSRRICRKIDMRLLTVLMWVYFLQILLRSPLDADRCLLLGSQPHGMGASNGYAGLMACRFLLGWFEAMVLPMFSLITVQYYRRLEQPLRVALWYAGNGWASLFGSLIVYGCGHIKSSVLHSYQIIFLLNGLITVVTGMALYWRIDHGVHTARFLSPEDRLKAVERLRANKTGVDDEQSKFKWGQALEIFLEPKTYLFIAMTICVNVGASVVTVFSPLILQSVAGFSPYTTSLLNIPFGVLQVVVILSASYAATHWRLKAPVLMAFTVPVIVGTALLYTLPRTPQYKGPLMLGFYLLAFLFAANPVLLAWIAANTAGKSKKTSIYSAYNGASAIGNIIAPHVFKAADAPLYLPGLKATLAFFCILQALIAGQVFILYLLNKKKERQRVANGKPAKIHDLSMDRKFDNSELTTDKRLGEQDDLDITDRRPSSLLSAASLSLLPLQHRIMSAPLPNADTLSSINSQPSGAGQQPSGSALANDFQQTYGEGQQGPTGEQGTRHNPVTKSSEAGDEHLISSKQTDGTFPEQVGAQTKTPSFIEQVVGQAKVFRGKTFGKDDQVAVGEALLQGQGKEGALAAGEAAKH</sequence>
<feature type="region of interest" description="Disordered" evidence="6">
    <location>
        <begin position="496"/>
        <end position="550"/>
    </location>
</feature>
<feature type="transmembrane region" description="Helical" evidence="7">
    <location>
        <begin position="131"/>
        <end position="151"/>
    </location>
</feature>
<reference evidence="8 9" key="1">
    <citation type="submission" date="2016-07" db="EMBL/GenBank/DDBJ databases">
        <title>Pervasive Adenine N6-methylation of Active Genes in Fungi.</title>
        <authorList>
            <consortium name="DOE Joint Genome Institute"/>
            <person name="Mondo S.J."/>
            <person name="Dannebaum R.O."/>
            <person name="Kuo R.C."/>
            <person name="Labutti K."/>
            <person name="Haridas S."/>
            <person name="Kuo A."/>
            <person name="Salamov A."/>
            <person name="Ahrendt S.R."/>
            <person name="Lipzen A."/>
            <person name="Sullivan W."/>
            <person name="Andreopoulos W.B."/>
            <person name="Clum A."/>
            <person name="Lindquist E."/>
            <person name="Daum C."/>
            <person name="Ramamoorthy G.K."/>
            <person name="Gryganskyi A."/>
            <person name="Culley D."/>
            <person name="Magnuson J.K."/>
            <person name="James T.Y."/>
            <person name="O'Malley M.A."/>
            <person name="Stajich J.E."/>
            <person name="Spatafora J.W."/>
            <person name="Visel A."/>
            <person name="Grigoriev I.V."/>
        </authorList>
    </citation>
    <scope>NUCLEOTIDE SEQUENCE [LARGE SCALE GENOMIC DNA]</scope>
    <source>
        <strain evidence="8 9">62-1032</strain>
    </source>
</reference>
<dbReference type="SUPFAM" id="SSF103473">
    <property type="entry name" value="MFS general substrate transporter"/>
    <property type="match status" value="1"/>
</dbReference>
<feature type="transmembrane region" description="Helical" evidence="7">
    <location>
        <begin position="92"/>
        <end position="119"/>
    </location>
</feature>
<evidence type="ECO:0000313" key="9">
    <source>
        <dbReference type="Proteomes" id="UP000193467"/>
    </source>
</evidence>
<keyword evidence="9" id="KW-1185">Reference proteome</keyword>
<dbReference type="InterPro" id="IPR011701">
    <property type="entry name" value="MFS"/>
</dbReference>
<feature type="compositionally biased region" description="Low complexity" evidence="6">
    <location>
        <begin position="522"/>
        <end position="536"/>
    </location>
</feature>
<keyword evidence="3 7" id="KW-0812">Transmembrane</keyword>
<feature type="compositionally biased region" description="Polar residues" evidence="6">
    <location>
        <begin position="496"/>
        <end position="516"/>
    </location>
</feature>
<feature type="transmembrane region" description="Helical" evidence="7">
    <location>
        <begin position="54"/>
        <end position="72"/>
    </location>
</feature>
<dbReference type="GO" id="GO:0016020">
    <property type="term" value="C:membrane"/>
    <property type="evidence" value="ECO:0007669"/>
    <property type="project" value="UniProtKB-SubCell"/>
</dbReference>
<evidence type="ECO:0000256" key="6">
    <source>
        <dbReference type="SAM" id="MobiDB-lite"/>
    </source>
</evidence>
<evidence type="ECO:0000256" key="1">
    <source>
        <dbReference type="ARBA" id="ARBA00004141"/>
    </source>
</evidence>
<dbReference type="Gene3D" id="1.20.1250.20">
    <property type="entry name" value="MFS general substrate transporter like domains"/>
    <property type="match status" value="1"/>
</dbReference>
<feature type="transmembrane region" description="Helical" evidence="7">
    <location>
        <begin position="332"/>
        <end position="353"/>
    </location>
</feature>
<dbReference type="InParanoid" id="A0A1Y2FVW5"/>
<feature type="transmembrane region" description="Helical" evidence="7">
    <location>
        <begin position="300"/>
        <end position="320"/>
    </location>
</feature>
<evidence type="ECO:0000256" key="4">
    <source>
        <dbReference type="ARBA" id="ARBA00022989"/>
    </source>
</evidence>
<protein>
    <submittedName>
        <fullName evidence="8">Major facilitator superfamily domain-containing protein</fullName>
    </submittedName>
</protein>
<dbReference type="PANTHER" id="PTHR43791:SF16">
    <property type="entry name" value="TRANSPORTER, PUTATIVE (AFU_ORTHOLOGUE AFUA_3G01840)-RELATED"/>
    <property type="match status" value="1"/>
</dbReference>
<feature type="transmembrane region" description="Helical" evidence="7">
    <location>
        <begin position="163"/>
        <end position="183"/>
    </location>
</feature>
<evidence type="ECO:0000256" key="5">
    <source>
        <dbReference type="ARBA" id="ARBA00023136"/>
    </source>
</evidence>
<evidence type="ECO:0000256" key="3">
    <source>
        <dbReference type="ARBA" id="ARBA00022692"/>
    </source>
</evidence>
<feature type="transmembrane region" description="Helical" evidence="7">
    <location>
        <begin position="236"/>
        <end position="260"/>
    </location>
</feature>
<feature type="transmembrane region" description="Helical" evidence="7">
    <location>
        <begin position="395"/>
        <end position="419"/>
    </location>
</feature>
<dbReference type="AlphaFoldDB" id="A0A1Y2FVW5"/>
<feature type="region of interest" description="Disordered" evidence="6">
    <location>
        <begin position="1"/>
        <end position="23"/>
    </location>
</feature>
<name>A0A1Y2FVW5_9BASI</name>
<evidence type="ECO:0000313" key="8">
    <source>
        <dbReference type="EMBL" id="ORY88109.1"/>
    </source>
</evidence>
<dbReference type="EMBL" id="MCGR01000012">
    <property type="protein sequence ID" value="ORY88109.1"/>
    <property type="molecule type" value="Genomic_DNA"/>
</dbReference>
<keyword evidence="2" id="KW-0813">Transport</keyword>
<accession>A0A1Y2FVW5</accession>
<comment type="subcellular location">
    <subcellularLocation>
        <location evidence="1">Membrane</location>
        <topology evidence="1">Multi-pass membrane protein</topology>
    </subcellularLocation>
</comment>
<feature type="transmembrane region" description="Helical" evidence="7">
    <location>
        <begin position="365"/>
        <end position="383"/>
    </location>
</feature>
<dbReference type="Pfam" id="PF07690">
    <property type="entry name" value="MFS_1"/>
    <property type="match status" value="1"/>
</dbReference>
<organism evidence="8 9">
    <name type="scientific">Leucosporidium creatinivorum</name>
    <dbReference type="NCBI Taxonomy" id="106004"/>
    <lineage>
        <taxon>Eukaryota</taxon>
        <taxon>Fungi</taxon>
        <taxon>Dikarya</taxon>
        <taxon>Basidiomycota</taxon>
        <taxon>Pucciniomycotina</taxon>
        <taxon>Microbotryomycetes</taxon>
        <taxon>Leucosporidiales</taxon>
        <taxon>Leucosporidium</taxon>
    </lineage>
</organism>
<keyword evidence="5 7" id="KW-0472">Membrane</keyword>
<dbReference type="STRING" id="106004.A0A1Y2FVW5"/>
<evidence type="ECO:0000256" key="7">
    <source>
        <dbReference type="SAM" id="Phobius"/>
    </source>
</evidence>
<evidence type="ECO:0000256" key="2">
    <source>
        <dbReference type="ARBA" id="ARBA00022448"/>
    </source>
</evidence>